<evidence type="ECO:0008006" key="3">
    <source>
        <dbReference type="Google" id="ProtNLM"/>
    </source>
</evidence>
<evidence type="ECO:0000313" key="2">
    <source>
        <dbReference type="Proteomes" id="UP001341840"/>
    </source>
</evidence>
<protein>
    <recommendedName>
        <fullName evidence="3">Reverse transcriptase</fullName>
    </recommendedName>
</protein>
<sequence length="132" mass="15271">MSKAVCSRHVSSRRRELLRGVSNIRFANDLDKYLGINLNHARSTRGACMEAVKKIRNRLASWEGRLLSKAGAEIFSSTLSRTFASRLHWSFHSGNGTHMRNSGFRNVKNVHIRRRCRGSLLLTQEYTRIWKR</sequence>
<organism evidence="1 2">
    <name type="scientific">Stylosanthes scabra</name>
    <dbReference type="NCBI Taxonomy" id="79078"/>
    <lineage>
        <taxon>Eukaryota</taxon>
        <taxon>Viridiplantae</taxon>
        <taxon>Streptophyta</taxon>
        <taxon>Embryophyta</taxon>
        <taxon>Tracheophyta</taxon>
        <taxon>Spermatophyta</taxon>
        <taxon>Magnoliopsida</taxon>
        <taxon>eudicotyledons</taxon>
        <taxon>Gunneridae</taxon>
        <taxon>Pentapetalae</taxon>
        <taxon>rosids</taxon>
        <taxon>fabids</taxon>
        <taxon>Fabales</taxon>
        <taxon>Fabaceae</taxon>
        <taxon>Papilionoideae</taxon>
        <taxon>50 kb inversion clade</taxon>
        <taxon>dalbergioids sensu lato</taxon>
        <taxon>Dalbergieae</taxon>
        <taxon>Pterocarpus clade</taxon>
        <taxon>Stylosanthes</taxon>
    </lineage>
</organism>
<proteinExistence type="predicted"/>
<dbReference type="Proteomes" id="UP001341840">
    <property type="component" value="Unassembled WGS sequence"/>
</dbReference>
<comment type="caution">
    <text evidence="1">The sequence shown here is derived from an EMBL/GenBank/DDBJ whole genome shotgun (WGS) entry which is preliminary data.</text>
</comment>
<name>A0ABU6ZK21_9FABA</name>
<evidence type="ECO:0000313" key="1">
    <source>
        <dbReference type="EMBL" id="MED6222327.1"/>
    </source>
</evidence>
<gene>
    <name evidence="1" type="ORF">PIB30_063254</name>
</gene>
<reference evidence="1 2" key="1">
    <citation type="journal article" date="2023" name="Plants (Basel)">
        <title>Bridging the Gap: Combining Genomics and Transcriptomics Approaches to Understand Stylosanthes scabra, an Orphan Legume from the Brazilian Caatinga.</title>
        <authorList>
            <person name="Ferreira-Neto J.R.C."/>
            <person name="da Silva M.D."/>
            <person name="Binneck E."/>
            <person name="de Melo N.F."/>
            <person name="da Silva R.H."/>
            <person name="de Melo A.L.T.M."/>
            <person name="Pandolfi V."/>
            <person name="Bustamante F.O."/>
            <person name="Brasileiro-Vidal A.C."/>
            <person name="Benko-Iseppon A.M."/>
        </authorList>
    </citation>
    <scope>NUCLEOTIDE SEQUENCE [LARGE SCALE GENOMIC DNA]</scope>
    <source>
        <tissue evidence="1">Leaves</tissue>
    </source>
</reference>
<accession>A0ABU6ZK21</accession>
<dbReference type="EMBL" id="JASCZI010272460">
    <property type="protein sequence ID" value="MED6222327.1"/>
    <property type="molecule type" value="Genomic_DNA"/>
</dbReference>
<keyword evidence="2" id="KW-1185">Reference proteome</keyword>